<keyword evidence="2" id="KW-1185">Reference proteome</keyword>
<dbReference type="EMBL" id="JAUESC010000381">
    <property type="protein sequence ID" value="KAK0589190.1"/>
    <property type="molecule type" value="Genomic_DNA"/>
</dbReference>
<dbReference type="Proteomes" id="UP001168877">
    <property type="component" value="Unassembled WGS sequence"/>
</dbReference>
<reference evidence="1" key="2">
    <citation type="submission" date="2023-06" db="EMBL/GenBank/DDBJ databases">
        <authorList>
            <person name="Swenson N.G."/>
            <person name="Wegrzyn J.L."/>
            <person name="Mcevoy S.L."/>
        </authorList>
    </citation>
    <scope>NUCLEOTIDE SEQUENCE</scope>
    <source>
        <strain evidence="1">NS2018</strain>
        <tissue evidence="1">Leaf</tissue>
    </source>
</reference>
<protein>
    <submittedName>
        <fullName evidence="1">Uncharacterized protein</fullName>
    </submittedName>
</protein>
<proteinExistence type="predicted"/>
<evidence type="ECO:0000313" key="2">
    <source>
        <dbReference type="Proteomes" id="UP001168877"/>
    </source>
</evidence>
<sequence length="132" mass="13762">MDPICIEAFLFVVPLEVSRHVSSIVSRSSGVDASLIPPGAHSLLGSKTISVDPVVGNSLPFSLVRGSVSYMDLFKAPLAWVDIVLGPLIPSASAPSKKGGYVAIRVDPTTYKSCLEALTLSNFGAVSSIFVG</sequence>
<name>A0AA39SFU4_ACESA</name>
<evidence type="ECO:0000313" key="1">
    <source>
        <dbReference type="EMBL" id="KAK0589190.1"/>
    </source>
</evidence>
<organism evidence="1 2">
    <name type="scientific">Acer saccharum</name>
    <name type="common">Sugar maple</name>
    <dbReference type="NCBI Taxonomy" id="4024"/>
    <lineage>
        <taxon>Eukaryota</taxon>
        <taxon>Viridiplantae</taxon>
        <taxon>Streptophyta</taxon>
        <taxon>Embryophyta</taxon>
        <taxon>Tracheophyta</taxon>
        <taxon>Spermatophyta</taxon>
        <taxon>Magnoliopsida</taxon>
        <taxon>eudicotyledons</taxon>
        <taxon>Gunneridae</taxon>
        <taxon>Pentapetalae</taxon>
        <taxon>rosids</taxon>
        <taxon>malvids</taxon>
        <taxon>Sapindales</taxon>
        <taxon>Sapindaceae</taxon>
        <taxon>Hippocastanoideae</taxon>
        <taxon>Acereae</taxon>
        <taxon>Acer</taxon>
    </lineage>
</organism>
<reference evidence="1" key="1">
    <citation type="journal article" date="2022" name="Plant J.">
        <title>Strategies of tolerance reflected in two North American maple genomes.</title>
        <authorList>
            <person name="McEvoy S.L."/>
            <person name="Sezen U.U."/>
            <person name="Trouern-Trend A."/>
            <person name="McMahon S.M."/>
            <person name="Schaberg P.G."/>
            <person name="Yang J."/>
            <person name="Wegrzyn J.L."/>
            <person name="Swenson N.G."/>
        </authorList>
    </citation>
    <scope>NUCLEOTIDE SEQUENCE</scope>
    <source>
        <strain evidence="1">NS2018</strain>
    </source>
</reference>
<comment type="caution">
    <text evidence="1">The sequence shown here is derived from an EMBL/GenBank/DDBJ whole genome shotgun (WGS) entry which is preliminary data.</text>
</comment>
<accession>A0AA39SFU4</accession>
<gene>
    <name evidence="1" type="ORF">LWI29_010886</name>
</gene>
<dbReference type="AlphaFoldDB" id="A0AA39SFU4"/>